<proteinExistence type="inferred from homology"/>
<feature type="domain" description="Kinesin motor" evidence="5">
    <location>
        <begin position="3"/>
        <end position="344"/>
    </location>
</feature>
<dbReference type="GO" id="GO:0007018">
    <property type="term" value="P:microtubule-based movement"/>
    <property type="evidence" value="ECO:0007669"/>
    <property type="project" value="InterPro"/>
</dbReference>
<dbReference type="RefSeq" id="XP_037876296.1">
    <property type="nucleotide sequence ID" value="XM_038020368.2"/>
</dbReference>
<evidence type="ECO:0000256" key="2">
    <source>
        <dbReference type="ARBA" id="ARBA00022840"/>
    </source>
</evidence>
<dbReference type="InterPro" id="IPR027417">
    <property type="entry name" value="P-loop_NTPase"/>
</dbReference>
<sequence>MSNVRLAIRVRPFTDKELKSEKERVRVVNVLDSKTVTITNLKVSVSGAGDSRERVRRYQADYTFDSACSPNQLTYASQDKVFETIGCEVLNSVYRGYSACVLAYGQSATGKTHTMMGTEAQPGLVPRICRALANRVPFDITVSFLEIYNERVHDLLVGEALPVCHSLPRRRGNARKDLRVREHPTKGPYVQNLRRVAVKNVEDLLSLVREGSRRRHTAATRRNPTSSRSHALLALSTSRATLHLADLAGSEKASWEGCGGGRQKEGANINKSLVALSNVISALVTNGFGKIKFVPYRDSALTWLLKDCFTGGASSFIIATVSPSVACYGESASTLRWAARARQLPSTSPQLSGTIVASKADLQAQLNLLIAELANDYIRYVPETGKISYDDIHWTLQKNRIVVSSENKIGAFLDIMHRKSDSRNEESSSSLALSDSSDFIGAEDKNKITNEINKEVDKILGTSLERTSSGCDLKVVPPLRHKRREYRSQEVLPINETIDRNQEQNIAQIVNSHSDIQINTNKEQTNLIKVPHASIIHENQRSEIVAAVTERLYSKLKKKEIPAIHKMESIVDKKIVEPLSELRICTNARQRLIELSQKAIRNKRKIGIPVSTQTRVSVIRVKDKAVDVQADLDSYIVDRSKSYSLYRDVATETIAMTPRCKEQSVGPAFGSMRFRDFSTSTEIQKNSSKNSYTMTDICGKCDNSTQTQVLPPPRRKKRCPKNVNNSNTWNVSEEATVSPVISINISQTYPVDSDSQSSDENSNTATDNCKVSPKASTPDLLTNHTADAMDAVENHLSVDGTDSRQPSFPYSLSLEASDVSETQYCEHEFSDSDEHALPRVKVGSLCQNKSDIKDLILGRNKNMFPYNIMLSPEKVKDSCKRTVSFKDFDIDHAMKMATKANQLDHEHVEDKSNYTSGEGCYPDFDNTVHREDTSLSDSTGSSKMETDSFIWKSNKTLGCSRGHYVPVYRPSKCNTTKSLYNKDLSRLEKCLENELTPVYIGNALERSTEDYHSLKNNYHDYKIFENTNEMLEHKLNSRRKYDFPTIEKNILASCEKLERIANKYDDYVSNIEKVKENSLKKSSLGTPTEYLQRLIQIRKSVIKSESEDTDSSLVSHK</sequence>
<dbReference type="GO" id="GO:0003777">
    <property type="term" value="F:microtubule motor activity"/>
    <property type="evidence" value="ECO:0007669"/>
    <property type="project" value="InterPro"/>
</dbReference>
<feature type="compositionally biased region" description="Polar residues" evidence="4">
    <location>
        <begin position="760"/>
        <end position="769"/>
    </location>
</feature>
<reference evidence="6" key="2">
    <citation type="submission" date="2022-06" db="UniProtKB">
        <authorList>
            <consortium name="EnsemblMetazoa"/>
        </authorList>
    </citation>
    <scope>IDENTIFICATION</scope>
    <source>
        <strain evidence="6">p50T (Dazao)</strain>
    </source>
</reference>
<dbReference type="SMART" id="SM00129">
    <property type="entry name" value="KISc"/>
    <property type="match status" value="1"/>
</dbReference>
<dbReference type="SMR" id="A0A8R2M777"/>
<feature type="region of interest" description="Disordered" evidence="4">
    <location>
        <begin position="749"/>
        <end position="781"/>
    </location>
</feature>
<keyword evidence="2 3" id="KW-0067">ATP-binding</keyword>
<dbReference type="EnsemblMetazoa" id="XM_038020368.1">
    <property type="protein sequence ID" value="XP_037876296.1"/>
    <property type="gene ID" value="LOC105841382"/>
</dbReference>
<dbReference type="PANTHER" id="PTHR47117">
    <property type="entry name" value="STAR-RELATED LIPID TRANSFER PROTEIN 9"/>
    <property type="match status" value="1"/>
</dbReference>
<dbReference type="SUPFAM" id="SSF52540">
    <property type="entry name" value="P-loop containing nucleoside triphosphate hydrolases"/>
    <property type="match status" value="1"/>
</dbReference>
<comment type="similarity">
    <text evidence="3">Belongs to the TRAFAC class myosin-kinesin ATPase superfamily. Kinesin family.</text>
</comment>
<evidence type="ECO:0000256" key="3">
    <source>
        <dbReference type="PROSITE-ProRule" id="PRU00283"/>
    </source>
</evidence>
<evidence type="ECO:0000313" key="6">
    <source>
        <dbReference type="EnsemblMetazoa" id="XP_037876296.1"/>
    </source>
</evidence>
<reference evidence="7" key="1">
    <citation type="journal article" date="2008" name="Insect Biochem. Mol. Biol.">
        <title>The genome of a lepidopteran model insect, the silkworm Bombyx mori.</title>
        <authorList>
            <consortium name="International Silkworm Genome Consortium"/>
        </authorList>
    </citation>
    <scope>NUCLEOTIDE SEQUENCE [LARGE SCALE GENOMIC DNA]</scope>
    <source>
        <strain evidence="7">p50T</strain>
    </source>
</reference>
<evidence type="ECO:0000256" key="4">
    <source>
        <dbReference type="SAM" id="MobiDB-lite"/>
    </source>
</evidence>
<keyword evidence="7" id="KW-1185">Reference proteome</keyword>
<dbReference type="Proteomes" id="UP000005204">
    <property type="component" value="Unassembled WGS sequence"/>
</dbReference>
<accession>A0A8R2M777</accession>
<dbReference type="PRINTS" id="PR00380">
    <property type="entry name" value="KINESINHEAVY"/>
</dbReference>
<dbReference type="Pfam" id="PF00225">
    <property type="entry name" value="Kinesin"/>
    <property type="match status" value="1"/>
</dbReference>
<protein>
    <recommendedName>
        <fullName evidence="5">Kinesin motor domain-containing protein</fullName>
    </recommendedName>
</protein>
<evidence type="ECO:0000313" key="7">
    <source>
        <dbReference type="Proteomes" id="UP000005204"/>
    </source>
</evidence>
<dbReference type="InterPro" id="IPR001752">
    <property type="entry name" value="Kinesin_motor_dom"/>
</dbReference>
<dbReference type="Gene3D" id="3.40.850.10">
    <property type="entry name" value="Kinesin motor domain"/>
    <property type="match status" value="1"/>
</dbReference>
<organism evidence="6 7">
    <name type="scientific">Bombyx mori</name>
    <name type="common">Silk moth</name>
    <dbReference type="NCBI Taxonomy" id="7091"/>
    <lineage>
        <taxon>Eukaryota</taxon>
        <taxon>Metazoa</taxon>
        <taxon>Ecdysozoa</taxon>
        <taxon>Arthropoda</taxon>
        <taxon>Hexapoda</taxon>
        <taxon>Insecta</taxon>
        <taxon>Pterygota</taxon>
        <taxon>Neoptera</taxon>
        <taxon>Endopterygota</taxon>
        <taxon>Lepidoptera</taxon>
        <taxon>Glossata</taxon>
        <taxon>Ditrysia</taxon>
        <taxon>Bombycoidea</taxon>
        <taxon>Bombycidae</taxon>
        <taxon>Bombycinae</taxon>
        <taxon>Bombyx</taxon>
    </lineage>
</organism>
<evidence type="ECO:0000259" key="5">
    <source>
        <dbReference type="PROSITE" id="PS50067"/>
    </source>
</evidence>
<name>A0A8R2M777_BOMMO</name>
<keyword evidence="3" id="KW-0505">Motor protein</keyword>
<evidence type="ECO:0000256" key="1">
    <source>
        <dbReference type="ARBA" id="ARBA00022741"/>
    </source>
</evidence>
<dbReference type="PROSITE" id="PS50067">
    <property type="entry name" value="KINESIN_MOTOR_2"/>
    <property type="match status" value="1"/>
</dbReference>
<feature type="binding site" evidence="3">
    <location>
        <begin position="105"/>
        <end position="112"/>
    </location>
    <ligand>
        <name>ATP</name>
        <dbReference type="ChEBI" id="CHEBI:30616"/>
    </ligand>
</feature>
<dbReference type="GO" id="GO:0005524">
    <property type="term" value="F:ATP binding"/>
    <property type="evidence" value="ECO:0007669"/>
    <property type="project" value="UniProtKB-UniRule"/>
</dbReference>
<dbReference type="InterPro" id="IPR036961">
    <property type="entry name" value="Kinesin_motor_dom_sf"/>
</dbReference>
<feature type="region of interest" description="Disordered" evidence="4">
    <location>
        <begin position="703"/>
        <end position="727"/>
    </location>
</feature>
<dbReference type="GeneID" id="105841382"/>
<dbReference type="AlphaFoldDB" id="A0A8R2M777"/>
<dbReference type="KEGG" id="bmor:105841382"/>
<dbReference type="PANTHER" id="PTHR47117:SF6">
    <property type="entry name" value="KINESIN-LIKE PROTEIN KIF16B"/>
    <property type="match status" value="1"/>
</dbReference>
<keyword evidence="1 3" id="KW-0547">Nucleotide-binding</keyword>
<dbReference type="GO" id="GO:0008017">
    <property type="term" value="F:microtubule binding"/>
    <property type="evidence" value="ECO:0007669"/>
    <property type="project" value="InterPro"/>
</dbReference>